<organism evidence="2 3">
    <name type="scientific">Candidatus Endolissoclinum faulkneri L2</name>
    <dbReference type="NCBI Taxonomy" id="1193729"/>
    <lineage>
        <taxon>Bacteria</taxon>
        <taxon>Pseudomonadati</taxon>
        <taxon>Pseudomonadota</taxon>
        <taxon>Alphaproteobacteria</taxon>
        <taxon>Rhodospirillales</taxon>
        <taxon>Rhodospirillaceae</taxon>
        <taxon>Candidatus Endolissoclinum</taxon>
    </lineage>
</organism>
<proteinExistence type="predicted"/>
<evidence type="ECO:0000313" key="2">
    <source>
        <dbReference type="EMBL" id="AFX99566.1"/>
    </source>
</evidence>
<accession>K7ZDJ0</accession>
<evidence type="ECO:0000256" key="1">
    <source>
        <dbReference type="SAM" id="Phobius"/>
    </source>
</evidence>
<dbReference type="EMBL" id="CP003539">
    <property type="protein sequence ID" value="AFX99566.1"/>
    <property type="molecule type" value="Genomic_DNA"/>
</dbReference>
<dbReference type="Proteomes" id="UP000010077">
    <property type="component" value="Chromosome"/>
</dbReference>
<dbReference type="KEGG" id="thal:A1OE_1397"/>
<keyword evidence="3" id="KW-1185">Reference proteome</keyword>
<keyword evidence="1" id="KW-0472">Membrane</keyword>
<keyword evidence="1" id="KW-1133">Transmembrane helix</keyword>
<gene>
    <name evidence="2" type="ORF">A1OE_1397</name>
</gene>
<sequence length="46" mass="5678">MLQKKISYVIVRMLSFTFNVFRSLVKFILYYFIMFYSYTCSIFLLV</sequence>
<dbReference type="AlphaFoldDB" id="K7ZDJ0"/>
<keyword evidence="1" id="KW-0812">Transmembrane</keyword>
<dbReference type="STRING" id="1193729.A1OE_1397"/>
<protein>
    <submittedName>
        <fullName evidence="2">Uncharacterized protein</fullName>
    </submittedName>
</protein>
<feature type="transmembrane region" description="Helical" evidence="1">
    <location>
        <begin position="28"/>
        <end position="45"/>
    </location>
</feature>
<reference evidence="2 3" key="1">
    <citation type="journal article" date="2012" name="Proc. Natl. Acad. Sci. U.S.A.">
        <title>Genome streamlining and chemical defense in a coral reef symbiosis.</title>
        <authorList>
            <person name="Kwan J.C."/>
            <person name="Donia M.S."/>
            <person name="Han A.W."/>
            <person name="Hirose E."/>
            <person name="Haygood M.G."/>
            <person name="Schmidt E.W."/>
        </authorList>
    </citation>
    <scope>NUCLEOTIDE SEQUENCE [LARGE SCALE GENOMIC DNA]</scope>
    <source>
        <strain evidence="2 3">L2</strain>
    </source>
</reference>
<name>K7ZDJ0_9PROT</name>
<dbReference type="HOGENOM" id="CLU_3181454_0_0_5"/>
<evidence type="ECO:0000313" key="3">
    <source>
        <dbReference type="Proteomes" id="UP000010077"/>
    </source>
</evidence>